<gene>
    <name evidence="2" type="ORF">J2Z83_003937</name>
</gene>
<accession>A0ABS4ILD3</accession>
<keyword evidence="3" id="KW-1185">Reference proteome</keyword>
<keyword evidence="1" id="KW-1133">Transmembrane helix</keyword>
<dbReference type="RefSeq" id="WP_264917245.1">
    <property type="nucleotide sequence ID" value="NZ_CP110224.1"/>
</dbReference>
<evidence type="ECO:0000313" key="3">
    <source>
        <dbReference type="Proteomes" id="UP001519345"/>
    </source>
</evidence>
<feature type="transmembrane region" description="Helical" evidence="1">
    <location>
        <begin position="12"/>
        <end position="35"/>
    </location>
</feature>
<dbReference type="Proteomes" id="UP001519345">
    <property type="component" value="Unassembled WGS sequence"/>
</dbReference>
<comment type="caution">
    <text evidence="2">The sequence shown here is derived from an EMBL/GenBank/DDBJ whole genome shotgun (WGS) entry which is preliminary data.</text>
</comment>
<sequence>MKQISKKKPIVIMMILFFIAGLLDMKYKGLFYQLLQKFRVF</sequence>
<organism evidence="2 3">
    <name type="scientific">Virgibacillus natechei</name>
    <dbReference type="NCBI Taxonomy" id="1216297"/>
    <lineage>
        <taxon>Bacteria</taxon>
        <taxon>Bacillati</taxon>
        <taxon>Bacillota</taxon>
        <taxon>Bacilli</taxon>
        <taxon>Bacillales</taxon>
        <taxon>Bacillaceae</taxon>
        <taxon>Virgibacillus</taxon>
    </lineage>
</organism>
<keyword evidence="1" id="KW-0812">Transmembrane</keyword>
<proteinExistence type="predicted"/>
<keyword evidence="1" id="KW-0472">Membrane</keyword>
<dbReference type="EMBL" id="JAGGKX010000037">
    <property type="protein sequence ID" value="MBP1971782.1"/>
    <property type="molecule type" value="Genomic_DNA"/>
</dbReference>
<evidence type="ECO:0000256" key="1">
    <source>
        <dbReference type="SAM" id="Phobius"/>
    </source>
</evidence>
<protein>
    <submittedName>
        <fullName evidence="2">Uncharacterized protein</fullName>
    </submittedName>
</protein>
<evidence type="ECO:0000313" key="2">
    <source>
        <dbReference type="EMBL" id="MBP1971782.1"/>
    </source>
</evidence>
<name>A0ABS4ILD3_9BACI</name>
<reference evidence="2 3" key="1">
    <citation type="submission" date="2021-03" db="EMBL/GenBank/DDBJ databases">
        <title>Genomic Encyclopedia of Type Strains, Phase IV (KMG-IV): sequencing the most valuable type-strain genomes for metagenomic binning, comparative biology and taxonomic classification.</title>
        <authorList>
            <person name="Goeker M."/>
        </authorList>
    </citation>
    <scope>NUCLEOTIDE SEQUENCE [LARGE SCALE GENOMIC DNA]</scope>
    <source>
        <strain evidence="2 3">DSM 25609</strain>
    </source>
</reference>